<keyword evidence="5" id="KW-0378">Hydrolase</keyword>
<evidence type="ECO:0000256" key="5">
    <source>
        <dbReference type="ARBA" id="ARBA00022801"/>
    </source>
</evidence>
<dbReference type="InterPro" id="IPR004013">
    <property type="entry name" value="PHP_dom"/>
</dbReference>
<name>A0A644Y8I5_9ZZZZ</name>
<dbReference type="EMBL" id="VSSQ01004375">
    <property type="protein sequence ID" value="MPM24932.1"/>
    <property type="molecule type" value="Genomic_DNA"/>
</dbReference>
<gene>
    <name evidence="9" type="ORF">SDC9_71421</name>
</gene>
<dbReference type="UniPathway" id="UPA00031">
    <property type="reaction ID" value="UER00013"/>
</dbReference>
<comment type="caution">
    <text evidence="9">The sequence shown here is derived from an EMBL/GenBank/DDBJ whole genome shotgun (WGS) entry which is preliminary data.</text>
</comment>
<dbReference type="EC" id="3.1.3.15" evidence="3"/>
<evidence type="ECO:0000256" key="3">
    <source>
        <dbReference type="ARBA" id="ARBA00013085"/>
    </source>
</evidence>
<keyword evidence="4" id="KW-0028">Amino-acid biosynthesis</keyword>
<evidence type="ECO:0000256" key="1">
    <source>
        <dbReference type="ARBA" id="ARBA00004970"/>
    </source>
</evidence>
<protein>
    <recommendedName>
        <fullName evidence="3">histidinol-phosphatase</fullName>
        <ecNumber evidence="3">3.1.3.15</ecNumber>
    </recommendedName>
</protein>
<feature type="domain" description="PHP" evidence="8">
    <location>
        <begin position="10"/>
        <end position="204"/>
    </location>
</feature>
<sequence>MKLNAKVCSVHTHSTLCDGRNTLAEMASAAYAAGVRYFGASGHSHTPAPSDDGCVLDADLTAYRAEVLRLREEYAGRMEVLLGIEWDSQSDGARGGFDYWIGSVHELHSLKTGEYYCVDWGAESLTACRDQVCGGDFLSVAEWYYQDVAALARQKPTVLGHMDLITKLNLDGAFFDEAAPRYRAAALTALHAADPTVTLLEINTGAVQRGYRKTPYPAQFLLKEWRAMGGMVILTSDAHSTDAILFGYDMAAEEAKTAGFTETAILTMDGLSLCSL</sequence>
<comment type="similarity">
    <text evidence="2">Belongs to the PHP hydrolase family. HisK subfamily.</text>
</comment>
<comment type="catalytic activity">
    <reaction evidence="7">
        <text>L-histidinol phosphate + H2O = L-histidinol + phosphate</text>
        <dbReference type="Rhea" id="RHEA:14465"/>
        <dbReference type="ChEBI" id="CHEBI:15377"/>
        <dbReference type="ChEBI" id="CHEBI:43474"/>
        <dbReference type="ChEBI" id="CHEBI:57699"/>
        <dbReference type="ChEBI" id="CHEBI:57980"/>
        <dbReference type="EC" id="3.1.3.15"/>
    </reaction>
</comment>
<accession>A0A644Y8I5</accession>
<dbReference type="GO" id="GO:0005737">
    <property type="term" value="C:cytoplasm"/>
    <property type="evidence" value="ECO:0007669"/>
    <property type="project" value="TreeGrafter"/>
</dbReference>
<proteinExistence type="inferred from homology"/>
<evidence type="ECO:0000256" key="6">
    <source>
        <dbReference type="ARBA" id="ARBA00023102"/>
    </source>
</evidence>
<dbReference type="InterPro" id="IPR010140">
    <property type="entry name" value="Histidinol_P_phosphatase_HisJ"/>
</dbReference>
<dbReference type="GO" id="GO:0004401">
    <property type="term" value="F:histidinol-phosphatase activity"/>
    <property type="evidence" value="ECO:0007669"/>
    <property type="project" value="UniProtKB-EC"/>
</dbReference>
<dbReference type="AlphaFoldDB" id="A0A644Y8I5"/>
<reference evidence="9" key="1">
    <citation type="submission" date="2019-08" db="EMBL/GenBank/DDBJ databases">
        <authorList>
            <person name="Kucharzyk K."/>
            <person name="Murdoch R.W."/>
            <person name="Higgins S."/>
            <person name="Loffler F."/>
        </authorList>
    </citation>
    <scope>NUCLEOTIDE SEQUENCE</scope>
</reference>
<dbReference type="GO" id="GO:0000105">
    <property type="term" value="P:L-histidine biosynthetic process"/>
    <property type="evidence" value="ECO:0007669"/>
    <property type="project" value="UniProtKB-UniPathway"/>
</dbReference>
<evidence type="ECO:0000256" key="4">
    <source>
        <dbReference type="ARBA" id="ARBA00022605"/>
    </source>
</evidence>
<evidence type="ECO:0000313" key="9">
    <source>
        <dbReference type="EMBL" id="MPM24932.1"/>
    </source>
</evidence>
<evidence type="ECO:0000259" key="8">
    <source>
        <dbReference type="Pfam" id="PF02811"/>
    </source>
</evidence>
<keyword evidence="6" id="KW-0368">Histidine biosynthesis</keyword>
<evidence type="ECO:0000256" key="7">
    <source>
        <dbReference type="ARBA" id="ARBA00049158"/>
    </source>
</evidence>
<dbReference type="SUPFAM" id="SSF89550">
    <property type="entry name" value="PHP domain-like"/>
    <property type="match status" value="1"/>
</dbReference>
<dbReference type="PANTHER" id="PTHR21039:SF0">
    <property type="entry name" value="HISTIDINOL-PHOSPHATASE"/>
    <property type="match status" value="1"/>
</dbReference>
<dbReference type="InterPro" id="IPR016195">
    <property type="entry name" value="Pol/histidinol_Pase-like"/>
</dbReference>
<dbReference type="PANTHER" id="PTHR21039">
    <property type="entry name" value="HISTIDINOL PHOSPHATASE-RELATED"/>
    <property type="match status" value="1"/>
</dbReference>
<dbReference type="Pfam" id="PF02811">
    <property type="entry name" value="PHP"/>
    <property type="match status" value="1"/>
</dbReference>
<dbReference type="Gene3D" id="3.20.20.140">
    <property type="entry name" value="Metal-dependent hydrolases"/>
    <property type="match status" value="1"/>
</dbReference>
<evidence type="ECO:0000256" key="2">
    <source>
        <dbReference type="ARBA" id="ARBA00009152"/>
    </source>
</evidence>
<organism evidence="9">
    <name type="scientific">bioreactor metagenome</name>
    <dbReference type="NCBI Taxonomy" id="1076179"/>
    <lineage>
        <taxon>unclassified sequences</taxon>
        <taxon>metagenomes</taxon>
        <taxon>ecological metagenomes</taxon>
    </lineage>
</organism>
<comment type="pathway">
    <text evidence="1">Amino-acid biosynthesis; L-histidine biosynthesis; L-histidine from 5-phospho-alpha-D-ribose 1-diphosphate: step 8/9.</text>
</comment>